<evidence type="ECO:0000313" key="4">
    <source>
        <dbReference type="Proteomes" id="UP000288805"/>
    </source>
</evidence>
<name>A0A438EBV2_VITVI</name>
<evidence type="ECO:0000313" key="3">
    <source>
        <dbReference type="EMBL" id="RVW45281.1"/>
    </source>
</evidence>
<dbReference type="EMBL" id="QGNW01001334">
    <property type="protein sequence ID" value="RVW45281.1"/>
    <property type="molecule type" value="Genomic_DNA"/>
</dbReference>
<dbReference type="PANTHER" id="PTHR47266">
    <property type="entry name" value="ENDONUCLEASE-RELATED"/>
    <property type="match status" value="1"/>
</dbReference>
<feature type="domain" description="Integrase catalytic" evidence="2">
    <location>
        <begin position="1"/>
        <end position="67"/>
    </location>
</feature>
<organism evidence="3 4">
    <name type="scientific">Vitis vinifera</name>
    <name type="common">Grape</name>
    <dbReference type="NCBI Taxonomy" id="29760"/>
    <lineage>
        <taxon>Eukaryota</taxon>
        <taxon>Viridiplantae</taxon>
        <taxon>Streptophyta</taxon>
        <taxon>Embryophyta</taxon>
        <taxon>Tracheophyta</taxon>
        <taxon>Spermatophyta</taxon>
        <taxon>Magnoliopsida</taxon>
        <taxon>eudicotyledons</taxon>
        <taxon>Gunneridae</taxon>
        <taxon>Pentapetalae</taxon>
        <taxon>rosids</taxon>
        <taxon>Vitales</taxon>
        <taxon>Vitaceae</taxon>
        <taxon>Viteae</taxon>
        <taxon>Vitis</taxon>
    </lineage>
</organism>
<feature type="compositionally biased region" description="Polar residues" evidence="1">
    <location>
        <begin position="231"/>
        <end position="240"/>
    </location>
</feature>
<feature type="region of interest" description="Disordered" evidence="1">
    <location>
        <begin position="216"/>
        <end position="240"/>
    </location>
</feature>
<evidence type="ECO:0000259" key="2">
    <source>
        <dbReference type="PROSITE" id="PS50994"/>
    </source>
</evidence>
<dbReference type="InterPro" id="IPR023780">
    <property type="entry name" value="Chromo_domain"/>
</dbReference>
<proteinExistence type="predicted"/>
<dbReference type="SUPFAM" id="SSF53098">
    <property type="entry name" value="Ribonuclease H-like"/>
    <property type="match status" value="1"/>
</dbReference>
<dbReference type="SUPFAM" id="SSF54160">
    <property type="entry name" value="Chromo domain-like"/>
    <property type="match status" value="1"/>
</dbReference>
<dbReference type="GO" id="GO:0015074">
    <property type="term" value="P:DNA integration"/>
    <property type="evidence" value="ECO:0007669"/>
    <property type="project" value="InterPro"/>
</dbReference>
<dbReference type="InterPro" id="IPR001584">
    <property type="entry name" value="Integrase_cat-core"/>
</dbReference>
<dbReference type="GO" id="GO:0003676">
    <property type="term" value="F:nucleic acid binding"/>
    <property type="evidence" value="ECO:0007669"/>
    <property type="project" value="InterPro"/>
</dbReference>
<dbReference type="InterPro" id="IPR052160">
    <property type="entry name" value="Gypsy_RT_Integrase-like"/>
</dbReference>
<gene>
    <name evidence="3" type="ORF">CK203_115063</name>
</gene>
<dbReference type="InterPro" id="IPR016197">
    <property type="entry name" value="Chromo-like_dom_sf"/>
</dbReference>
<reference evidence="3 4" key="1">
    <citation type="journal article" date="2018" name="PLoS Genet.">
        <title>Population sequencing reveals clonal diversity and ancestral inbreeding in the grapevine cultivar Chardonnay.</title>
        <authorList>
            <person name="Roach M.J."/>
            <person name="Johnson D.L."/>
            <person name="Bohlmann J."/>
            <person name="van Vuuren H.J."/>
            <person name="Jones S.J."/>
            <person name="Pretorius I.S."/>
            <person name="Schmidt S.A."/>
            <person name="Borneman A.R."/>
        </authorList>
    </citation>
    <scope>NUCLEOTIDE SEQUENCE [LARGE SCALE GENOMIC DNA]</scope>
    <source>
        <strain evidence="4">cv. Chardonnay</strain>
        <tissue evidence="3">Leaf</tissue>
    </source>
</reference>
<dbReference type="InterPro" id="IPR012337">
    <property type="entry name" value="RNaseH-like_sf"/>
</dbReference>
<dbReference type="AlphaFoldDB" id="A0A438EBV2"/>
<sequence>MLSSAYHPQTDGQTDVVNRCVEQYLRCFVHQWLREWSTYLAWAEYWYNTTYHASTKMTPYQALYGRLPPLIPAYPEGLSPIHEVDQTLLHRDELLHQLKTNLEISMNQMKQHADSKRRDIQFAVARIHPVFHVSLLKPYNGTPAVTPLDLPPLADNGVITLEPQQILDTRWIKRGDTFMEESLVHWKHLPHEEATWESTDTLCHQFPHLMLEDKHPLHGVGNNKPKRSCRTSRPNSRYMD</sequence>
<protein>
    <recommendedName>
        <fullName evidence="2">Integrase catalytic domain-containing protein</fullName>
    </recommendedName>
</protein>
<dbReference type="Proteomes" id="UP000288805">
    <property type="component" value="Unassembled WGS sequence"/>
</dbReference>
<dbReference type="PROSITE" id="PS50994">
    <property type="entry name" value="INTEGRASE"/>
    <property type="match status" value="1"/>
</dbReference>
<dbReference type="Pfam" id="PF00385">
    <property type="entry name" value="Chromo"/>
    <property type="match status" value="1"/>
</dbReference>
<evidence type="ECO:0000256" key="1">
    <source>
        <dbReference type="SAM" id="MobiDB-lite"/>
    </source>
</evidence>
<dbReference type="Gene3D" id="2.40.50.40">
    <property type="match status" value="1"/>
</dbReference>
<dbReference type="InterPro" id="IPR036397">
    <property type="entry name" value="RNaseH_sf"/>
</dbReference>
<dbReference type="Gene3D" id="3.30.420.10">
    <property type="entry name" value="Ribonuclease H-like superfamily/Ribonuclease H"/>
    <property type="match status" value="1"/>
</dbReference>
<accession>A0A438EBV2</accession>
<comment type="caution">
    <text evidence="3">The sequence shown here is derived from an EMBL/GenBank/DDBJ whole genome shotgun (WGS) entry which is preliminary data.</text>
</comment>